<reference evidence="3" key="1">
    <citation type="journal article" date="2014" name="Int. J. Syst. Evol. Microbiol.">
        <title>Complete genome sequence of Corynebacterium casei LMG S-19264T (=DSM 44701T), isolated from a smear-ripened cheese.</title>
        <authorList>
            <consortium name="US DOE Joint Genome Institute (JGI-PGF)"/>
            <person name="Walter F."/>
            <person name="Albersmeier A."/>
            <person name="Kalinowski J."/>
            <person name="Ruckert C."/>
        </authorList>
    </citation>
    <scope>NUCLEOTIDE SEQUENCE</scope>
    <source>
        <strain evidence="3">JCM 4646</strain>
    </source>
</reference>
<dbReference type="InterPro" id="IPR050678">
    <property type="entry name" value="DNA_Partitioning_ATPase"/>
</dbReference>
<comment type="caution">
    <text evidence="3">The sequence shown here is derived from an EMBL/GenBank/DDBJ whole genome shotgun (WGS) entry which is preliminary data.</text>
</comment>
<dbReference type="Gene3D" id="3.40.50.300">
    <property type="entry name" value="P-loop containing nucleotide triphosphate hydrolases"/>
    <property type="match status" value="1"/>
</dbReference>
<feature type="region of interest" description="Disordered" evidence="1">
    <location>
        <begin position="63"/>
        <end position="111"/>
    </location>
</feature>
<dbReference type="Proteomes" id="UP000617734">
    <property type="component" value="Unassembled WGS sequence"/>
</dbReference>
<sequence>MSTPPLPAPVEAAVGHAAEHSFPRYALPEHLRAIAGVRATPAADDGLVPTDLPVGTGILVATRRPRRPWPHRPQPVTDHPHPAAGHRPPLTPQPPARCPGSGPGSGPGCGAAVRVFLGPDGRTSVAQGDEMTTLRARPPSVAGVERRRPRMRIAVCQNKGGSGKSAMVVNLAAALAEAGELVDVADVDPQGNASRRLAARPAADQMTISEAIKRDALGAARDAYVPCGWGGVYSERIRVLPARFELENRISEAGTVGAVKRLKRALAGCDDRRVTLLDCPPSLGHLTQLAMVAADVVLIVAEPEFDGIEGAVRVLNFVRDHADDLNNPRLRVAGVVPSRVRSGLGVHDFQIAGLDECFPGLVWSPHIRERAVVKAAADSVAPLRSLRTAPAREVAEDFDKLAVQVRKLMEVAA</sequence>
<dbReference type="Pfam" id="PF13614">
    <property type="entry name" value="AAA_31"/>
    <property type="match status" value="1"/>
</dbReference>
<reference evidence="3" key="2">
    <citation type="submission" date="2020-09" db="EMBL/GenBank/DDBJ databases">
        <authorList>
            <person name="Sun Q."/>
            <person name="Ohkuma M."/>
        </authorList>
    </citation>
    <scope>NUCLEOTIDE SEQUENCE</scope>
    <source>
        <strain evidence="3">JCM 4646</strain>
    </source>
</reference>
<dbReference type="GeneID" id="95358432"/>
<dbReference type="InterPro" id="IPR025669">
    <property type="entry name" value="AAA_dom"/>
</dbReference>
<dbReference type="PANTHER" id="PTHR13696:SF52">
    <property type="entry name" value="PARA FAMILY PROTEIN CT_582"/>
    <property type="match status" value="1"/>
</dbReference>
<dbReference type="CDD" id="cd02042">
    <property type="entry name" value="ParAB_family"/>
    <property type="match status" value="1"/>
</dbReference>
<proteinExistence type="predicted"/>
<dbReference type="InterPro" id="IPR027417">
    <property type="entry name" value="P-loop_NTPase"/>
</dbReference>
<gene>
    <name evidence="3" type="ORF">GCM10018781_35760</name>
</gene>
<accession>A0A919FUH0</accession>
<dbReference type="AlphaFoldDB" id="A0A919FUH0"/>
<organism evidence="3 4">
    <name type="scientific">Kitasatospora indigofera</name>
    <dbReference type="NCBI Taxonomy" id="67307"/>
    <lineage>
        <taxon>Bacteria</taxon>
        <taxon>Bacillati</taxon>
        <taxon>Actinomycetota</taxon>
        <taxon>Actinomycetes</taxon>
        <taxon>Kitasatosporales</taxon>
        <taxon>Streptomycetaceae</taxon>
        <taxon>Kitasatospora</taxon>
    </lineage>
</organism>
<evidence type="ECO:0000313" key="4">
    <source>
        <dbReference type="Proteomes" id="UP000617734"/>
    </source>
</evidence>
<dbReference type="RefSeq" id="WP_229927526.1">
    <property type="nucleotide sequence ID" value="NZ_BNBO01000018.1"/>
</dbReference>
<dbReference type="PANTHER" id="PTHR13696">
    <property type="entry name" value="P-LOOP CONTAINING NUCLEOSIDE TRIPHOSPHATE HYDROLASE"/>
    <property type="match status" value="1"/>
</dbReference>
<evidence type="ECO:0000259" key="2">
    <source>
        <dbReference type="Pfam" id="PF13614"/>
    </source>
</evidence>
<evidence type="ECO:0000313" key="3">
    <source>
        <dbReference type="EMBL" id="GHH72662.1"/>
    </source>
</evidence>
<name>A0A919FUH0_9ACTN</name>
<evidence type="ECO:0000256" key="1">
    <source>
        <dbReference type="SAM" id="MobiDB-lite"/>
    </source>
</evidence>
<protein>
    <recommendedName>
        <fullName evidence="2">AAA domain-containing protein</fullName>
    </recommendedName>
</protein>
<feature type="domain" description="AAA" evidence="2">
    <location>
        <begin position="153"/>
        <end position="327"/>
    </location>
</feature>
<keyword evidence="4" id="KW-1185">Reference proteome</keyword>
<dbReference type="SUPFAM" id="SSF52540">
    <property type="entry name" value="P-loop containing nucleoside triphosphate hydrolases"/>
    <property type="match status" value="1"/>
</dbReference>
<dbReference type="EMBL" id="BNBO01000018">
    <property type="protein sequence ID" value="GHH72662.1"/>
    <property type="molecule type" value="Genomic_DNA"/>
</dbReference>